<dbReference type="AlphaFoldDB" id="A0A943FSA5"/>
<proteinExistence type="predicted"/>
<accession>A0A943FSA5</accession>
<evidence type="ECO:0000313" key="3">
    <source>
        <dbReference type="Proteomes" id="UP000733372"/>
    </source>
</evidence>
<gene>
    <name evidence="2" type="ORF">KHW66_10755</name>
</gene>
<dbReference type="EMBL" id="JAGZAM010000023">
    <property type="protein sequence ID" value="MBS5688449.1"/>
    <property type="molecule type" value="Genomic_DNA"/>
</dbReference>
<dbReference type="Proteomes" id="UP000733372">
    <property type="component" value="Unassembled WGS sequence"/>
</dbReference>
<evidence type="ECO:0000256" key="1">
    <source>
        <dbReference type="SAM" id="Phobius"/>
    </source>
</evidence>
<keyword evidence="1" id="KW-0472">Membrane</keyword>
<keyword evidence="1" id="KW-1133">Transmembrane helix</keyword>
<feature type="transmembrane region" description="Helical" evidence="1">
    <location>
        <begin position="6"/>
        <end position="28"/>
    </location>
</feature>
<reference evidence="2" key="1">
    <citation type="submission" date="2021-02" db="EMBL/GenBank/DDBJ databases">
        <title>Infant gut strain persistence is associated with maternal origin, phylogeny, and functional potential including surface adhesion and iron acquisition.</title>
        <authorList>
            <person name="Lou Y.C."/>
        </authorList>
    </citation>
    <scope>NUCLEOTIDE SEQUENCE</scope>
    <source>
        <strain evidence="2">L3_101_367G1_dasL3_101_367G1_metabat.metabat.26</strain>
    </source>
</reference>
<dbReference type="RefSeq" id="WP_187358219.1">
    <property type="nucleotide sequence ID" value="NZ_CABHNO010000016.1"/>
</dbReference>
<organism evidence="2 3">
    <name type="scientific">Faecalibacterium prausnitzii</name>
    <dbReference type="NCBI Taxonomy" id="853"/>
    <lineage>
        <taxon>Bacteria</taxon>
        <taxon>Bacillati</taxon>
        <taxon>Bacillota</taxon>
        <taxon>Clostridia</taxon>
        <taxon>Eubacteriales</taxon>
        <taxon>Oscillospiraceae</taxon>
        <taxon>Faecalibacterium</taxon>
    </lineage>
</organism>
<name>A0A943FSA5_9FIRM</name>
<evidence type="ECO:0000313" key="2">
    <source>
        <dbReference type="EMBL" id="MBS5688449.1"/>
    </source>
</evidence>
<sequence>MNLLETLALLTFILGLLGLIVDVVRLTIEVMEKTSQKKNDDNKKD</sequence>
<protein>
    <submittedName>
        <fullName evidence="2">Uncharacterized protein</fullName>
    </submittedName>
</protein>
<comment type="caution">
    <text evidence="2">The sequence shown here is derived from an EMBL/GenBank/DDBJ whole genome shotgun (WGS) entry which is preliminary data.</text>
</comment>
<keyword evidence="1" id="KW-0812">Transmembrane</keyword>